<evidence type="ECO:0000313" key="2">
    <source>
        <dbReference type="Proteomes" id="UP000324222"/>
    </source>
</evidence>
<name>A0A5B7HFT2_PORTR</name>
<sequence>MTCRCGWRGVVRCVAPDCSGEVAPSGIKESSGMCCRRNLCRLLWKYWVSQLVMSLVAFGRR</sequence>
<dbReference type="EMBL" id="VSRR010028424">
    <property type="protein sequence ID" value="MPC68816.1"/>
    <property type="molecule type" value="Genomic_DNA"/>
</dbReference>
<keyword evidence="2" id="KW-1185">Reference proteome</keyword>
<gene>
    <name evidence="1" type="ORF">E2C01_063025</name>
</gene>
<protein>
    <submittedName>
        <fullName evidence="1">Uncharacterized protein</fullName>
    </submittedName>
</protein>
<proteinExistence type="predicted"/>
<accession>A0A5B7HFT2</accession>
<organism evidence="1 2">
    <name type="scientific">Portunus trituberculatus</name>
    <name type="common">Swimming crab</name>
    <name type="synonym">Neptunus trituberculatus</name>
    <dbReference type="NCBI Taxonomy" id="210409"/>
    <lineage>
        <taxon>Eukaryota</taxon>
        <taxon>Metazoa</taxon>
        <taxon>Ecdysozoa</taxon>
        <taxon>Arthropoda</taxon>
        <taxon>Crustacea</taxon>
        <taxon>Multicrustacea</taxon>
        <taxon>Malacostraca</taxon>
        <taxon>Eumalacostraca</taxon>
        <taxon>Eucarida</taxon>
        <taxon>Decapoda</taxon>
        <taxon>Pleocyemata</taxon>
        <taxon>Brachyura</taxon>
        <taxon>Eubrachyura</taxon>
        <taxon>Portunoidea</taxon>
        <taxon>Portunidae</taxon>
        <taxon>Portuninae</taxon>
        <taxon>Portunus</taxon>
    </lineage>
</organism>
<dbReference type="AlphaFoldDB" id="A0A5B7HFT2"/>
<comment type="caution">
    <text evidence="1">The sequence shown here is derived from an EMBL/GenBank/DDBJ whole genome shotgun (WGS) entry which is preliminary data.</text>
</comment>
<reference evidence="1 2" key="1">
    <citation type="submission" date="2019-05" db="EMBL/GenBank/DDBJ databases">
        <title>Another draft genome of Portunus trituberculatus and its Hox gene families provides insights of decapod evolution.</title>
        <authorList>
            <person name="Jeong J.-H."/>
            <person name="Song I."/>
            <person name="Kim S."/>
            <person name="Choi T."/>
            <person name="Kim D."/>
            <person name="Ryu S."/>
            <person name="Kim W."/>
        </authorList>
    </citation>
    <scope>NUCLEOTIDE SEQUENCE [LARGE SCALE GENOMIC DNA]</scope>
    <source>
        <tissue evidence="1">Muscle</tissue>
    </source>
</reference>
<evidence type="ECO:0000313" key="1">
    <source>
        <dbReference type="EMBL" id="MPC68816.1"/>
    </source>
</evidence>
<dbReference type="Proteomes" id="UP000324222">
    <property type="component" value="Unassembled WGS sequence"/>
</dbReference>